<keyword evidence="7" id="KW-0269">Exonuclease</keyword>
<evidence type="ECO:0000256" key="11">
    <source>
        <dbReference type="ARBA" id="ARBA00023235"/>
    </source>
</evidence>
<evidence type="ECO:0000313" key="20">
    <source>
        <dbReference type="Proteomes" id="UP000295443"/>
    </source>
</evidence>
<dbReference type="CDD" id="cd17932">
    <property type="entry name" value="DEXQc_UvrD"/>
    <property type="match status" value="1"/>
</dbReference>
<gene>
    <name evidence="19" type="ORF">EZJ19_08605</name>
</gene>
<evidence type="ECO:0000256" key="9">
    <source>
        <dbReference type="ARBA" id="ARBA00023125"/>
    </source>
</evidence>
<dbReference type="GO" id="GO:0005829">
    <property type="term" value="C:cytosol"/>
    <property type="evidence" value="ECO:0007669"/>
    <property type="project" value="TreeGrafter"/>
</dbReference>
<dbReference type="PROSITE" id="PS51198">
    <property type="entry name" value="UVRD_HELICASE_ATP_BIND"/>
    <property type="match status" value="1"/>
</dbReference>
<feature type="binding site" evidence="16">
    <location>
        <begin position="25"/>
        <end position="32"/>
    </location>
    <ligand>
        <name>ATP</name>
        <dbReference type="ChEBI" id="CHEBI:30616"/>
    </ligand>
</feature>
<dbReference type="EC" id="5.6.2.4" evidence="13"/>
<keyword evidence="9" id="KW-0238">DNA-binding</keyword>
<dbReference type="GO" id="GO:0043138">
    <property type="term" value="F:3'-5' DNA helicase activity"/>
    <property type="evidence" value="ECO:0007669"/>
    <property type="project" value="UniProtKB-EC"/>
</dbReference>
<dbReference type="GO" id="GO:0003677">
    <property type="term" value="F:DNA binding"/>
    <property type="evidence" value="ECO:0007669"/>
    <property type="project" value="UniProtKB-KW"/>
</dbReference>
<evidence type="ECO:0000256" key="5">
    <source>
        <dbReference type="ARBA" id="ARBA00022801"/>
    </source>
</evidence>
<evidence type="ECO:0000259" key="17">
    <source>
        <dbReference type="PROSITE" id="PS51198"/>
    </source>
</evidence>
<dbReference type="GO" id="GO:0033202">
    <property type="term" value="C:DNA helicase complex"/>
    <property type="evidence" value="ECO:0007669"/>
    <property type="project" value="TreeGrafter"/>
</dbReference>
<dbReference type="RefSeq" id="WP_131446626.1">
    <property type="nucleotide sequence ID" value="NZ_SJZB01000032.1"/>
</dbReference>
<dbReference type="PROSITE" id="PS51217">
    <property type="entry name" value="UVRD_HELICASE_CTER"/>
    <property type="match status" value="1"/>
</dbReference>
<reference evidence="19 20" key="1">
    <citation type="submission" date="2019-03" db="EMBL/GenBank/DDBJ databases">
        <title>Genome sequence of Thiobacillaceae bacterium LSR1, a sulfur-oxidizing bacterium isolated from freshwater sediment.</title>
        <authorList>
            <person name="Li S."/>
        </authorList>
    </citation>
    <scope>NUCLEOTIDE SEQUENCE [LARGE SCALE GENOMIC DNA]</scope>
    <source>
        <strain evidence="19 20">LSR1</strain>
    </source>
</reference>
<keyword evidence="5 16" id="KW-0378">Hydrolase</keyword>
<keyword evidence="11" id="KW-0413">Isomerase</keyword>
<evidence type="ECO:0000256" key="4">
    <source>
        <dbReference type="ARBA" id="ARBA00022763"/>
    </source>
</evidence>
<proteinExistence type="inferred from homology"/>
<dbReference type="OrthoDB" id="9810135at2"/>
<dbReference type="Pfam" id="PF12705">
    <property type="entry name" value="PDDEXK_1"/>
    <property type="match status" value="1"/>
</dbReference>
<dbReference type="Gene3D" id="1.10.10.160">
    <property type="match status" value="1"/>
</dbReference>
<protein>
    <recommendedName>
        <fullName evidence="13">DNA 3'-5' helicase</fullName>
        <ecNumber evidence="13">5.6.2.4</ecNumber>
    </recommendedName>
    <alternativeName>
        <fullName evidence="14">DNA 3'-5' helicase II</fullName>
    </alternativeName>
</protein>
<evidence type="ECO:0000313" key="19">
    <source>
        <dbReference type="EMBL" id="TCJ14935.1"/>
    </source>
</evidence>
<dbReference type="InterPro" id="IPR027417">
    <property type="entry name" value="P-loop_NTPase"/>
</dbReference>
<evidence type="ECO:0000256" key="1">
    <source>
        <dbReference type="ARBA" id="ARBA00009922"/>
    </source>
</evidence>
<dbReference type="Gene3D" id="3.90.320.10">
    <property type="match status" value="1"/>
</dbReference>
<evidence type="ECO:0000256" key="8">
    <source>
        <dbReference type="ARBA" id="ARBA00022840"/>
    </source>
</evidence>
<name>A0A4R1BCY3_9PROT</name>
<evidence type="ECO:0000256" key="7">
    <source>
        <dbReference type="ARBA" id="ARBA00022839"/>
    </source>
</evidence>
<organism evidence="19 20">
    <name type="scientific">Parasulfuritortus cantonensis</name>
    <dbReference type="NCBI Taxonomy" id="2528202"/>
    <lineage>
        <taxon>Bacteria</taxon>
        <taxon>Pseudomonadati</taxon>
        <taxon>Pseudomonadota</taxon>
        <taxon>Betaproteobacteria</taxon>
        <taxon>Nitrosomonadales</taxon>
        <taxon>Thiobacillaceae</taxon>
        <taxon>Parasulfuritortus</taxon>
    </lineage>
</organism>
<evidence type="ECO:0000256" key="2">
    <source>
        <dbReference type="ARBA" id="ARBA00022722"/>
    </source>
</evidence>
<dbReference type="Pfam" id="PF00580">
    <property type="entry name" value="UvrD-helicase"/>
    <property type="match status" value="1"/>
</dbReference>
<dbReference type="InterPro" id="IPR014017">
    <property type="entry name" value="DNA_helicase_UvrD-like_C"/>
</dbReference>
<comment type="catalytic activity">
    <reaction evidence="15">
        <text>ATP + H2O = ADP + phosphate + H(+)</text>
        <dbReference type="Rhea" id="RHEA:13065"/>
        <dbReference type="ChEBI" id="CHEBI:15377"/>
        <dbReference type="ChEBI" id="CHEBI:15378"/>
        <dbReference type="ChEBI" id="CHEBI:30616"/>
        <dbReference type="ChEBI" id="CHEBI:43474"/>
        <dbReference type="ChEBI" id="CHEBI:456216"/>
        <dbReference type="EC" id="5.6.2.4"/>
    </reaction>
</comment>
<evidence type="ECO:0000256" key="16">
    <source>
        <dbReference type="PROSITE-ProRule" id="PRU00560"/>
    </source>
</evidence>
<dbReference type="GO" id="GO:0000725">
    <property type="term" value="P:recombinational repair"/>
    <property type="evidence" value="ECO:0007669"/>
    <property type="project" value="TreeGrafter"/>
</dbReference>
<evidence type="ECO:0000259" key="18">
    <source>
        <dbReference type="PROSITE" id="PS51217"/>
    </source>
</evidence>
<comment type="caution">
    <text evidence="19">The sequence shown here is derived from an EMBL/GenBank/DDBJ whole genome shotgun (WGS) entry which is preliminary data.</text>
</comment>
<dbReference type="InterPro" id="IPR000212">
    <property type="entry name" value="DNA_helicase_UvrD/REP"/>
</dbReference>
<keyword evidence="10" id="KW-0234">DNA repair</keyword>
<sequence>MDKSNFTPAQLEAINHVTGNLQLIACAGSGKTEVVAQRVVNLLRPKISGGAGCFPENIVAFTFTDKAAAELKERIHTRCREALGDVTGLADMYVGTIHGFCLELLKSEVPEYMKYEVLNEVQQSLFVDRHSRASGLTQSTTLTGIALKRYTDTRHYVSSLSILREDKAIDQPKLLGNTVATGLQTYEHLLHDKGYLDYSSILREAVNELHSNGALRKRLEERIRHVIVDEYQDVNPIQEAVVSELHTLGADICVVGDDDQTIYQWRGSDVRNILSFDQRYKDVTPVKLEENFRSSDGVVAVARDFIQQLVRRLPKQMKPTAAQDYEAGDIVALGFDSPEDEAQYIAQTCKTLHGLAIREGKETRGISWSDMAILLRSVRRDGGAIMAALNEAGVPYVITGMDNLFAKPEAEAARQLFYFLAGEINENALRPYWQAADLGITKQALEQAIQSAAQARQDMQNAQVGQFKVYNLQRQYMAFLENASIREENVPDGRGEVVFYNLGKFSQAISDFESIHFHSSPVEKYQSFAGFLRYHAENAYPEGWQDNAFVGPDAVRIMTVHQAKGLQWPAVFIPQLVRNRFPAKGGGGRTAWHLLPADAFDNAARYKGGVEDERRLFYVALTRAQKLLHLSWAPHAGNTHAQQPSDFFTEVLASKYVKRRRQDYANREHLPAEPKASVANVTLSFSDLKYFFACPYQFKLRILYGFNAPLDEALGFGKSLHDALAEVHARALQGEQIKPDEAAALIARHLRAPYAYPTLREQLEGAAERIVEGYIKKNAAEFKNLEFSEKAIEIALGDGVSVAGRIDLVRRIDNGEVTIVDLKSNDRAQAEAVTETQLHIYALGYQELTGRPADYVEIYELDEQKQKRRSVDDDFIADVKRDVQAAATALRSNALPPIAHKKTCGQCDYCNLCSAAVVK</sequence>
<keyword evidence="3 16" id="KW-0547">Nucleotide-binding</keyword>
<dbReference type="InterPro" id="IPR038726">
    <property type="entry name" value="PDDEXK_AddAB-type"/>
</dbReference>
<dbReference type="InterPro" id="IPR013986">
    <property type="entry name" value="DExx_box_DNA_helicase_dom_sf"/>
</dbReference>
<dbReference type="SUPFAM" id="SSF52540">
    <property type="entry name" value="P-loop containing nucleoside triphosphate hydrolases"/>
    <property type="match status" value="1"/>
</dbReference>
<keyword evidence="4" id="KW-0227">DNA damage</keyword>
<dbReference type="Gene3D" id="3.40.50.300">
    <property type="entry name" value="P-loop containing nucleotide triphosphate hydrolases"/>
    <property type="match status" value="3"/>
</dbReference>
<accession>A0A4R1BCY3</accession>
<keyword evidence="2" id="KW-0540">Nuclease</keyword>
<feature type="domain" description="UvrD-like helicase ATP-binding" evidence="17">
    <location>
        <begin position="4"/>
        <end position="295"/>
    </location>
</feature>
<dbReference type="EMBL" id="SJZB01000032">
    <property type="protein sequence ID" value="TCJ14935.1"/>
    <property type="molecule type" value="Genomic_DNA"/>
</dbReference>
<dbReference type="AlphaFoldDB" id="A0A4R1BCY3"/>
<keyword evidence="8 16" id="KW-0067">ATP-binding</keyword>
<dbReference type="InterPro" id="IPR014016">
    <property type="entry name" value="UvrD-like_ATP-bd"/>
</dbReference>
<dbReference type="Gene3D" id="1.10.486.10">
    <property type="entry name" value="PCRA, domain 4"/>
    <property type="match status" value="1"/>
</dbReference>
<keyword evidence="6 16" id="KW-0347">Helicase</keyword>
<dbReference type="PANTHER" id="PTHR11070:SF2">
    <property type="entry name" value="ATP-DEPENDENT DNA HELICASE SRS2"/>
    <property type="match status" value="1"/>
</dbReference>
<evidence type="ECO:0000256" key="6">
    <source>
        <dbReference type="ARBA" id="ARBA00022806"/>
    </source>
</evidence>
<dbReference type="GO" id="GO:0004527">
    <property type="term" value="F:exonuclease activity"/>
    <property type="evidence" value="ECO:0007669"/>
    <property type="project" value="UniProtKB-KW"/>
</dbReference>
<keyword evidence="20" id="KW-1185">Reference proteome</keyword>
<evidence type="ECO:0000256" key="14">
    <source>
        <dbReference type="ARBA" id="ARBA00034923"/>
    </source>
</evidence>
<dbReference type="InterPro" id="IPR011604">
    <property type="entry name" value="PDDEXK-like_dom_sf"/>
</dbReference>
<feature type="domain" description="UvrD-like helicase C-terminal" evidence="18">
    <location>
        <begin position="296"/>
        <end position="565"/>
    </location>
</feature>
<dbReference type="Proteomes" id="UP000295443">
    <property type="component" value="Unassembled WGS sequence"/>
</dbReference>
<dbReference type="Pfam" id="PF13361">
    <property type="entry name" value="UvrD_C"/>
    <property type="match status" value="1"/>
</dbReference>
<dbReference type="PANTHER" id="PTHR11070">
    <property type="entry name" value="UVRD / RECB / PCRA DNA HELICASE FAMILY MEMBER"/>
    <property type="match status" value="1"/>
</dbReference>
<comment type="similarity">
    <text evidence="1">Belongs to the helicase family. UvrD subfamily.</text>
</comment>
<evidence type="ECO:0000256" key="12">
    <source>
        <dbReference type="ARBA" id="ARBA00034617"/>
    </source>
</evidence>
<dbReference type="GO" id="GO:0005524">
    <property type="term" value="F:ATP binding"/>
    <property type="evidence" value="ECO:0007669"/>
    <property type="project" value="UniProtKB-UniRule"/>
</dbReference>
<comment type="catalytic activity">
    <reaction evidence="12">
        <text>Couples ATP hydrolysis with the unwinding of duplex DNA by translocating in the 3'-5' direction.</text>
        <dbReference type="EC" id="5.6.2.4"/>
    </reaction>
</comment>
<evidence type="ECO:0000256" key="10">
    <source>
        <dbReference type="ARBA" id="ARBA00023204"/>
    </source>
</evidence>
<evidence type="ECO:0000256" key="3">
    <source>
        <dbReference type="ARBA" id="ARBA00022741"/>
    </source>
</evidence>
<evidence type="ECO:0000256" key="15">
    <source>
        <dbReference type="ARBA" id="ARBA00048988"/>
    </source>
</evidence>
<evidence type="ECO:0000256" key="13">
    <source>
        <dbReference type="ARBA" id="ARBA00034808"/>
    </source>
</evidence>